<dbReference type="GO" id="GO:0005737">
    <property type="term" value="C:cytoplasm"/>
    <property type="evidence" value="ECO:0007669"/>
    <property type="project" value="UniProtKB-SubCell"/>
</dbReference>
<keyword evidence="18" id="KW-1185">Reference proteome</keyword>
<dbReference type="PROSITE" id="PS51393">
    <property type="entry name" value="LIPOXYGENASE_3"/>
    <property type="match status" value="1"/>
</dbReference>
<dbReference type="PRINTS" id="PR00467">
    <property type="entry name" value="MAMLPOXGNASE"/>
</dbReference>
<evidence type="ECO:0000256" key="5">
    <source>
        <dbReference type="ARBA" id="ARBA00022723"/>
    </source>
</evidence>
<feature type="binding site" evidence="11">
    <location>
        <position position="80"/>
    </location>
    <ligand>
        <name>Ca(2+)</name>
        <dbReference type="ChEBI" id="CHEBI:29108"/>
        <label>1</label>
    </ligand>
</feature>
<evidence type="ECO:0000259" key="16">
    <source>
        <dbReference type="PROSITE" id="PS51393"/>
    </source>
</evidence>
<feature type="binding site" evidence="10">
    <location>
        <position position="360"/>
    </location>
    <ligand>
        <name>Fe cation</name>
        <dbReference type="ChEBI" id="CHEBI:24875"/>
        <note>catalytic</note>
    </ligand>
</feature>
<proteinExistence type="inferred from homology"/>
<evidence type="ECO:0000256" key="10">
    <source>
        <dbReference type="PIRSR" id="PIRSR601885-1"/>
    </source>
</evidence>
<evidence type="ECO:0000256" key="9">
    <source>
        <dbReference type="ARBA" id="ARBA00023098"/>
    </source>
</evidence>
<keyword evidence="9" id="KW-0443">Lipid metabolism</keyword>
<keyword evidence="11" id="KW-0106">Calcium</keyword>
<feature type="site" description="Essential for stabilizing binding to COTL1" evidence="12">
    <location>
        <position position="107"/>
    </location>
</feature>
<evidence type="ECO:0000256" key="3">
    <source>
        <dbReference type="ARBA" id="ARBA00009419"/>
    </source>
</evidence>
<dbReference type="STRING" id="409849.ENSPMGP00000013352"/>
<evidence type="ECO:0000256" key="6">
    <source>
        <dbReference type="ARBA" id="ARBA00022964"/>
    </source>
</evidence>
<feature type="binding site" evidence="10">
    <location>
        <position position="652"/>
    </location>
    <ligand>
        <name>Fe cation</name>
        <dbReference type="ChEBI" id="CHEBI:24875"/>
        <note>catalytic</note>
    </ligand>
</feature>
<dbReference type="PRINTS" id="PR00087">
    <property type="entry name" value="LIPOXYGENASE"/>
</dbReference>
<comment type="similarity">
    <text evidence="3 14">Belongs to the lipoxygenase family.</text>
</comment>
<dbReference type="GO" id="GO:0005506">
    <property type="term" value="F:iron ion binding"/>
    <property type="evidence" value="ECO:0007669"/>
    <property type="project" value="InterPro"/>
</dbReference>
<dbReference type="Gene3D" id="3.10.450.60">
    <property type="match status" value="1"/>
</dbReference>
<protein>
    <recommendedName>
        <fullName evidence="19">Lipoxygenase domain-containing protein</fullName>
    </recommendedName>
</protein>
<keyword evidence="4" id="KW-0963">Cytoplasm</keyword>
<keyword evidence="7 14" id="KW-0560">Oxidoreductase</keyword>
<dbReference type="PROSITE" id="PS00711">
    <property type="entry name" value="LIPOXYGENASE_1"/>
    <property type="match status" value="1"/>
</dbReference>
<comment type="cofactor">
    <cofactor evidence="10">
        <name>Fe cation</name>
        <dbReference type="ChEBI" id="CHEBI:24875"/>
    </cofactor>
    <text evidence="10">Binds 1 Fe cation per subunit.</text>
</comment>
<dbReference type="SUPFAM" id="SSF48484">
    <property type="entry name" value="Lipoxigenase"/>
    <property type="match status" value="1"/>
</dbReference>
<dbReference type="Proteomes" id="UP000261520">
    <property type="component" value="Unplaced"/>
</dbReference>
<evidence type="ECO:0000256" key="8">
    <source>
        <dbReference type="ARBA" id="ARBA00023004"/>
    </source>
</evidence>
<dbReference type="InterPro" id="IPR036226">
    <property type="entry name" value="LipOase_C_sf"/>
</dbReference>
<dbReference type="PANTHER" id="PTHR11771">
    <property type="entry name" value="LIPOXYGENASE"/>
    <property type="match status" value="1"/>
</dbReference>
<evidence type="ECO:0000313" key="18">
    <source>
        <dbReference type="Proteomes" id="UP000261520"/>
    </source>
</evidence>
<organism evidence="17 18">
    <name type="scientific">Periophthalmus magnuspinnatus</name>
    <dbReference type="NCBI Taxonomy" id="409849"/>
    <lineage>
        <taxon>Eukaryota</taxon>
        <taxon>Metazoa</taxon>
        <taxon>Chordata</taxon>
        <taxon>Craniata</taxon>
        <taxon>Vertebrata</taxon>
        <taxon>Euteleostomi</taxon>
        <taxon>Actinopterygii</taxon>
        <taxon>Neopterygii</taxon>
        <taxon>Teleostei</taxon>
        <taxon>Neoteleostei</taxon>
        <taxon>Acanthomorphata</taxon>
        <taxon>Gobiaria</taxon>
        <taxon>Gobiiformes</taxon>
        <taxon>Gobioidei</taxon>
        <taxon>Gobiidae</taxon>
        <taxon>Oxudercinae</taxon>
        <taxon>Periophthalmus</taxon>
    </lineage>
</organism>
<dbReference type="InterPro" id="IPR036392">
    <property type="entry name" value="PLAT/LH2_dom_sf"/>
</dbReference>
<evidence type="ECO:0008006" key="19">
    <source>
        <dbReference type="Google" id="ProtNLM"/>
    </source>
</evidence>
<feature type="domain" description="PLAT" evidence="15">
    <location>
        <begin position="1"/>
        <end position="122"/>
    </location>
</feature>
<evidence type="ECO:0000256" key="14">
    <source>
        <dbReference type="RuleBase" id="RU003974"/>
    </source>
</evidence>
<evidence type="ECO:0000256" key="4">
    <source>
        <dbReference type="ARBA" id="ARBA00022490"/>
    </source>
</evidence>
<dbReference type="Gene3D" id="2.60.60.20">
    <property type="entry name" value="PLAT/LH2 domain"/>
    <property type="match status" value="1"/>
</dbReference>
<accession>A0A3B4A8H3</accession>
<feature type="domain" description="Lipoxygenase" evidence="16">
    <location>
        <begin position="119"/>
        <end position="652"/>
    </location>
</feature>
<keyword evidence="5 10" id="KW-0479">Metal-binding</keyword>
<dbReference type="InterPro" id="IPR001024">
    <property type="entry name" value="PLAT/LH2_dom"/>
</dbReference>
<sequence>MLYLVSVWTSPGPTCGSFSRLWVSLIGSEGETPPTCVTHGDQRLLPGSVCSVVVPAVSPLGPVLLLRLRLDSQAGLPDLDWHCERAELQPRYSPEGEEPQVFLCHRWIRSSDGDVEILCLLREETEERLKLHRLRELQRQQERFRWRVFVEGAPQCLDISSLSELGPELSHSRKSPGVVLEYLRGFSDRAESWSSFSELETVFALNAHGNRTAKLVQTHWRDDWFFGLQTQIGPNPLALKRIWTLPHNLSITSDMLRPFLPAGSSLQQELQSGRLYLLDYSVLEGVPSNQINGKPSHLSAPMCLLHLSPQGALLPIAIQLQQTPGPLTPVFVPSDPCCDWLMAKLWLRLADFQVHQLDSHFLRTHMISELCAVATLRQLPAVHPLHQLLMSHVRMSLQINLQARTVLLNSGGVFDKAVGCGLDALPLVLSRSSRRLSYSSLCVPQDVEQRGLNDLPQCLYGQDAPRVWSALLRFVIGWLDLCYRGDEDVEQDSELQSWIRDIYEHGLPPESGFPQRFLSKAELSEFVTMVIFSSSALHAAVNFSQLDFALWIPNTPPCLLRPPPQVKGQLTEEDFLSFLPDVNTSMRLLTSLALLSAPGADYLFHSGAPRRLMEEVQDELRSISDDITRRNANAVFPYSYLDPERIENSVAI</sequence>
<dbReference type="InterPro" id="IPR020833">
    <property type="entry name" value="LipOase_Fe_BS"/>
</dbReference>
<keyword evidence="6 14" id="KW-0223">Dioxygenase</keyword>
<evidence type="ECO:0000256" key="2">
    <source>
        <dbReference type="ARBA" id="ARBA00005189"/>
    </source>
</evidence>
<name>A0A3B4A8H3_9GOBI</name>
<comment type="pathway">
    <text evidence="2">Lipid metabolism.</text>
</comment>
<evidence type="ECO:0000256" key="11">
    <source>
        <dbReference type="PIRSR" id="PIRSR601885-2"/>
    </source>
</evidence>
<dbReference type="PROSITE" id="PS50095">
    <property type="entry name" value="PLAT"/>
    <property type="match status" value="1"/>
</dbReference>
<dbReference type="Gene3D" id="1.20.245.10">
    <property type="entry name" value="Lipoxygenase-1, Domain 5"/>
    <property type="match status" value="1"/>
</dbReference>
<dbReference type="Ensembl" id="ENSPMGT00000014248.1">
    <property type="protein sequence ID" value="ENSPMGP00000013352.1"/>
    <property type="gene ID" value="ENSPMGG00000011000.1"/>
</dbReference>
<dbReference type="GO" id="GO:0034440">
    <property type="term" value="P:lipid oxidation"/>
    <property type="evidence" value="ECO:0007669"/>
    <property type="project" value="InterPro"/>
</dbReference>
<evidence type="ECO:0000256" key="7">
    <source>
        <dbReference type="ARBA" id="ARBA00023002"/>
    </source>
</evidence>
<feature type="binding site" evidence="10">
    <location>
        <position position="365"/>
    </location>
    <ligand>
        <name>Fe cation</name>
        <dbReference type="ChEBI" id="CHEBI:24875"/>
        <note>catalytic</note>
    </ligand>
</feature>
<reference evidence="17" key="1">
    <citation type="submission" date="2025-08" db="UniProtKB">
        <authorList>
            <consortium name="Ensembl"/>
        </authorList>
    </citation>
    <scope>IDENTIFICATION</scope>
</reference>
<keyword evidence="8 10" id="KW-0408">Iron</keyword>
<comment type="caution">
    <text evidence="13">Lacks conserved residue(s) required for the propagation of feature annotation.</text>
</comment>
<feature type="binding site" evidence="11">
    <location>
        <position position="16"/>
    </location>
    <ligand>
        <name>Ca(2+)</name>
        <dbReference type="ChEBI" id="CHEBI:29108"/>
        <label>1</label>
    </ligand>
</feature>
<evidence type="ECO:0000259" key="15">
    <source>
        <dbReference type="PROSITE" id="PS50095"/>
    </source>
</evidence>
<dbReference type="InterPro" id="IPR001885">
    <property type="entry name" value="LipOase_mml"/>
</dbReference>
<dbReference type="GO" id="GO:0016702">
    <property type="term" value="F:oxidoreductase activity, acting on single donors with incorporation of molecular oxygen, incorporation of two atoms of oxygen"/>
    <property type="evidence" value="ECO:0007669"/>
    <property type="project" value="InterPro"/>
</dbReference>
<evidence type="ECO:0000256" key="12">
    <source>
        <dbReference type="PIRSR" id="PIRSR601885-3"/>
    </source>
</evidence>
<feature type="binding site" evidence="10">
    <location>
        <position position="538"/>
    </location>
    <ligand>
        <name>Fe cation</name>
        <dbReference type="ChEBI" id="CHEBI:24875"/>
        <note>catalytic</note>
    </ligand>
</feature>
<evidence type="ECO:0000256" key="1">
    <source>
        <dbReference type="ARBA" id="ARBA00004496"/>
    </source>
</evidence>
<evidence type="ECO:0000256" key="13">
    <source>
        <dbReference type="PROSITE-ProRule" id="PRU00152"/>
    </source>
</evidence>
<dbReference type="InterPro" id="IPR013819">
    <property type="entry name" value="LipOase_C"/>
</dbReference>
<dbReference type="AlphaFoldDB" id="A0A3B4A8H3"/>
<dbReference type="InterPro" id="IPR000907">
    <property type="entry name" value="LipOase"/>
</dbReference>
<evidence type="ECO:0000313" key="17">
    <source>
        <dbReference type="Ensembl" id="ENSPMGP00000013352.1"/>
    </source>
</evidence>
<comment type="subcellular location">
    <subcellularLocation>
        <location evidence="1">Cytoplasm</location>
    </subcellularLocation>
</comment>
<dbReference type="Pfam" id="PF00305">
    <property type="entry name" value="Lipoxygenase"/>
    <property type="match status" value="1"/>
</dbReference>
<reference evidence="17" key="2">
    <citation type="submission" date="2025-09" db="UniProtKB">
        <authorList>
            <consortium name="Ensembl"/>
        </authorList>
    </citation>
    <scope>IDENTIFICATION</scope>
</reference>
<dbReference type="SUPFAM" id="SSF49723">
    <property type="entry name" value="Lipase/lipooxygenase domain (PLAT/LH2 domain)"/>
    <property type="match status" value="1"/>
</dbReference>